<keyword evidence="2" id="KW-1185">Reference proteome</keyword>
<dbReference type="Proteomes" id="UP000007879">
    <property type="component" value="Unassembled WGS sequence"/>
</dbReference>
<sequence>LWMKMLALEFPVNEIKKELECIILDIVSDRVFNIPTMQLKLQAFVCAETEKRTQFPDSLRNVFLNVAVEILSFSGNEIYDQSVALNFDKVFHLIIKIIEERYVENKLFEVSLNDLLNYEFWPSFLKLYNSEFGQKQKGIWKFIVECALGKLESLCSDIHGGNISFIEMKTIRNKRLQLNLLCDVIKPARSNELQNDVIERLKELDYFENYVLKLKYFLCHIRNKLIDAFAQLIDEKEFRSSHFQCVYQYLRRHISHSPLDRFSYNPRVFEGENVECLQVLLKQCGVKDPSWSELKHFVDFLNTQLRSCESSIFCNEDIVGDVMPGLKTFVVKFMIRMSK</sequence>
<dbReference type="InterPro" id="IPR031248">
    <property type="entry name" value="RNF213"/>
</dbReference>
<dbReference type="EnsemblMetazoa" id="XM_020005773.1">
    <property type="protein sequence ID" value="XP_019861332.1"/>
    <property type="gene ID" value="LOC109589742"/>
</dbReference>
<dbReference type="AlphaFoldDB" id="A0AAN0JWP2"/>
<proteinExistence type="predicted"/>
<dbReference type="PANTHER" id="PTHR22605:SF16">
    <property type="entry name" value="E3 UBIQUITIN-PROTEIN LIGASE RNF213"/>
    <property type="match status" value="1"/>
</dbReference>
<evidence type="ECO:0000313" key="2">
    <source>
        <dbReference type="Proteomes" id="UP000007879"/>
    </source>
</evidence>
<evidence type="ECO:0000313" key="1">
    <source>
        <dbReference type="EnsemblMetazoa" id="XP_019861332.1"/>
    </source>
</evidence>
<dbReference type="GO" id="GO:0016887">
    <property type="term" value="F:ATP hydrolysis activity"/>
    <property type="evidence" value="ECO:0007669"/>
    <property type="project" value="InterPro"/>
</dbReference>
<dbReference type="KEGG" id="aqu:109589742"/>
<reference evidence="2" key="1">
    <citation type="journal article" date="2010" name="Nature">
        <title>The Amphimedon queenslandica genome and the evolution of animal complexity.</title>
        <authorList>
            <person name="Srivastava M."/>
            <person name="Simakov O."/>
            <person name="Chapman J."/>
            <person name="Fahey B."/>
            <person name="Gauthier M.E."/>
            <person name="Mitros T."/>
            <person name="Richards G.S."/>
            <person name="Conaco C."/>
            <person name="Dacre M."/>
            <person name="Hellsten U."/>
            <person name="Larroux C."/>
            <person name="Putnam N.H."/>
            <person name="Stanke M."/>
            <person name="Adamska M."/>
            <person name="Darling A."/>
            <person name="Degnan S.M."/>
            <person name="Oakley T.H."/>
            <person name="Plachetzki D.C."/>
            <person name="Zhai Y."/>
            <person name="Adamski M."/>
            <person name="Calcino A."/>
            <person name="Cummins S.F."/>
            <person name="Goodstein D.M."/>
            <person name="Harris C."/>
            <person name="Jackson D.J."/>
            <person name="Leys S.P."/>
            <person name="Shu S."/>
            <person name="Woodcroft B.J."/>
            <person name="Vervoort M."/>
            <person name="Kosik K.S."/>
            <person name="Manning G."/>
            <person name="Degnan B.M."/>
            <person name="Rokhsar D.S."/>
        </authorList>
    </citation>
    <scope>NUCLEOTIDE SEQUENCE [LARGE SCALE GENOMIC DNA]</scope>
</reference>
<dbReference type="PANTHER" id="PTHR22605">
    <property type="entry name" value="RZ-TYPE DOMAIN-CONTAINING PROTEIN"/>
    <property type="match status" value="1"/>
</dbReference>
<dbReference type="RefSeq" id="XP_019861332.1">
    <property type="nucleotide sequence ID" value="XM_020005773.1"/>
</dbReference>
<dbReference type="GO" id="GO:0004842">
    <property type="term" value="F:ubiquitin-protein transferase activity"/>
    <property type="evidence" value="ECO:0007669"/>
    <property type="project" value="InterPro"/>
</dbReference>
<organism evidence="1 2">
    <name type="scientific">Amphimedon queenslandica</name>
    <name type="common">Sponge</name>
    <dbReference type="NCBI Taxonomy" id="400682"/>
    <lineage>
        <taxon>Eukaryota</taxon>
        <taxon>Metazoa</taxon>
        <taxon>Porifera</taxon>
        <taxon>Demospongiae</taxon>
        <taxon>Heteroscleromorpha</taxon>
        <taxon>Haplosclerida</taxon>
        <taxon>Niphatidae</taxon>
        <taxon>Amphimedon</taxon>
    </lineage>
</organism>
<protein>
    <submittedName>
        <fullName evidence="1">Uncharacterized protein</fullName>
    </submittedName>
</protein>
<reference evidence="1" key="2">
    <citation type="submission" date="2024-06" db="UniProtKB">
        <authorList>
            <consortium name="EnsemblMetazoa"/>
        </authorList>
    </citation>
    <scope>IDENTIFICATION</scope>
</reference>
<name>A0AAN0JWP2_AMPQE</name>
<accession>A0AAN0JWP2</accession>
<dbReference type="GeneID" id="109589742"/>